<feature type="domain" description="VOC" evidence="1">
    <location>
        <begin position="4"/>
        <end position="130"/>
    </location>
</feature>
<dbReference type="CDD" id="cd06587">
    <property type="entry name" value="VOC"/>
    <property type="match status" value="1"/>
</dbReference>
<gene>
    <name evidence="2" type="ORF">SAMN04488053_102362</name>
</gene>
<evidence type="ECO:0000313" key="3">
    <source>
        <dbReference type="Proteomes" id="UP000198778"/>
    </source>
</evidence>
<dbReference type="PROSITE" id="PS51819">
    <property type="entry name" value="VOC"/>
    <property type="match status" value="1"/>
</dbReference>
<dbReference type="InterPro" id="IPR037523">
    <property type="entry name" value="VOC_core"/>
</dbReference>
<dbReference type="GO" id="GO:0016829">
    <property type="term" value="F:lyase activity"/>
    <property type="evidence" value="ECO:0007669"/>
    <property type="project" value="UniProtKB-KW"/>
</dbReference>
<dbReference type="Proteomes" id="UP000198778">
    <property type="component" value="Unassembled WGS sequence"/>
</dbReference>
<dbReference type="Gene3D" id="3.10.180.10">
    <property type="entry name" value="2,3-Dihydroxybiphenyl 1,2-Dioxygenase, domain 1"/>
    <property type="match status" value="1"/>
</dbReference>
<dbReference type="AlphaFoldDB" id="A0A1H0D6G8"/>
<organism evidence="2 3">
    <name type="scientific">Alkalicoccus daliensis</name>
    <dbReference type="NCBI Taxonomy" id="745820"/>
    <lineage>
        <taxon>Bacteria</taxon>
        <taxon>Bacillati</taxon>
        <taxon>Bacillota</taxon>
        <taxon>Bacilli</taxon>
        <taxon>Bacillales</taxon>
        <taxon>Bacillaceae</taxon>
        <taxon>Alkalicoccus</taxon>
    </lineage>
</organism>
<keyword evidence="3" id="KW-1185">Reference proteome</keyword>
<name>A0A1H0D6G8_9BACI</name>
<dbReference type="EMBL" id="FNIL01000002">
    <property type="protein sequence ID" value="SDN65770.1"/>
    <property type="molecule type" value="Genomic_DNA"/>
</dbReference>
<keyword evidence="2" id="KW-0456">Lyase</keyword>
<dbReference type="STRING" id="745820.SAMN04488053_102362"/>
<dbReference type="RefSeq" id="WP_090841736.1">
    <property type="nucleotide sequence ID" value="NZ_FNIL01000002.1"/>
</dbReference>
<evidence type="ECO:0000259" key="1">
    <source>
        <dbReference type="PROSITE" id="PS51819"/>
    </source>
</evidence>
<sequence length="166" mass="19353">MILGLYEAHLPVSNLQRAIAYYKKLGLEFSHQHEDKLAFFWIEKDKSWLGLWESEKVELDYHPSIRHIAFEVSLAELKNSAAWLNDRDSPPREAFGFEPVEPFVMAHDGMAHAKIHFNDPDGNSLELICKLPNPLNITKRMYLSEWEKMNEGKKVNKSGRREMQND</sequence>
<dbReference type="InterPro" id="IPR029068">
    <property type="entry name" value="Glyas_Bleomycin-R_OHBP_Dase"/>
</dbReference>
<dbReference type="OrthoDB" id="375220at2"/>
<reference evidence="3" key="1">
    <citation type="submission" date="2016-10" db="EMBL/GenBank/DDBJ databases">
        <authorList>
            <person name="Varghese N."/>
            <person name="Submissions S."/>
        </authorList>
    </citation>
    <scope>NUCLEOTIDE SEQUENCE [LARGE SCALE GENOMIC DNA]</scope>
    <source>
        <strain evidence="3">CGMCC 1.10369</strain>
    </source>
</reference>
<accession>A0A1H0D6G8</accession>
<protein>
    <submittedName>
        <fullName evidence="2">Predicted lactoylglutathione lyase</fullName>
    </submittedName>
</protein>
<proteinExistence type="predicted"/>
<dbReference type="SUPFAM" id="SSF54593">
    <property type="entry name" value="Glyoxalase/Bleomycin resistance protein/Dihydroxybiphenyl dioxygenase"/>
    <property type="match status" value="1"/>
</dbReference>
<evidence type="ECO:0000313" key="2">
    <source>
        <dbReference type="EMBL" id="SDN65770.1"/>
    </source>
</evidence>